<feature type="region of interest" description="Disordered" evidence="1">
    <location>
        <begin position="261"/>
        <end position="320"/>
    </location>
</feature>
<gene>
    <name evidence="2" type="ORF">DPX16_13516</name>
</gene>
<dbReference type="AlphaFoldDB" id="A0A3N0YBF9"/>
<organism evidence="2 3">
    <name type="scientific">Anabarilius grahami</name>
    <name type="common">Kanglang fish</name>
    <name type="synonym">Barilius grahami</name>
    <dbReference type="NCBI Taxonomy" id="495550"/>
    <lineage>
        <taxon>Eukaryota</taxon>
        <taxon>Metazoa</taxon>
        <taxon>Chordata</taxon>
        <taxon>Craniata</taxon>
        <taxon>Vertebrata</taxon>
        <taxon>Euteleostomi</taxon>
        <taxon>Actinopterygii</taxon>
        <taxon>Neopterygii</taxon>
        <taxon>Teleostei</taxon>
        <taxon>Ostariophysi</taxon>
        <taxon>Cypriniformes</taxon>
        <taxon>Xenocyprididae</taxon>
        <taxon>Xenocypridinae</taxon>
        <taxon>Xenocypridinae incertae sedis</taxon>
        <taxon>Anabarilius</taxon>
    </lineage>
</organism>
<keyword evidence="3" id="KW-1185">Reference proteome</keyword>
<feature type="region of interest" description="Disordered" evidence="1">
    <location>
        <begin position="149"/>
        <end position="174"/>
    </location>
</feature>
<proteinExistence type="predicted"/>
<protein>
    <submittedName>
        <fullName evidence="2">Uncharacterized protein</fullName>
    </submittedName>
</protein>
<sequence length="320" mass="35332">MAGLTGSSISQVLTHGMHRKEEKGSRQRSRHALRDVGEGPLKRYFECCQPLLIQCQADPLPKSRNGQPRRVPIICGATMLSKNSLFFPYTSGLTAPVHGLSTSLSPSGRRTNKILVVLQSETFSQSGKRLHPVIHFSTVTETLDIVNQRKGTPPKRHSSTAALVHKGQRTRRGGRIPAKQTETVIDTHHMRDTGEADRNEGANKLLRAKNATWRGSAGKMEIEMNGLPWKWKCGSLKSLSIRLRTSRRKELYAQVNFINPVSSGDRAGARGSSRRAFRTSLEESCETEGERESESEGSNTGERAPSGAPDGLHYPLRLCT</sequence>
<accession>A0A3N0YBF9</accession>
<comment type="caution">
    <text evidence="2">The sequence shown here is derived from an EMBL/GenBank/DDBJ whole genome shotgun (WGS) entry which is preliminary data.</text>
</comment>
<dbReference type="EMBL" id="RJVU01047928">
    <property type="protein sequence ID" value="ROL43585.1"/>
    <property type="molecule type" value="Genomic_DNA"/>
</dbReference>
<feature type="region of interest" description="Disordered" evidence="1">
    <location>
        <begin position="1"/>
        <end position="35"/>
    </location>
</feature>
<feature type="compositionally biased region" description="Low complexity" evidence="1">
    <location>
        <begin position="262"/>
        <end position="271"/>
    </location>
</feature>
<feature type="compositionally biased region" description="Polar residues" evidence="1">
    <location>
        <begin position="1"/>
        <end position="13"/>
    </location>
</feature>
<dbReference type="Proteomes" id="UP000281406">
    <property type="component" value="Unassembled WGS sequence"/>
</dbReference>
<evidence type="ECO:0000313" key="3">
    <source>
        <dbReference type="Proteomes" id="UP000281406"/>
    </source>
</evidence>
<evidence type="ECO:0000313" key="2">
    <source>
        <dbReference type="EMBL" id="ROL43585.1"/>
    </source>
</evidence>
<reference evidence="2 3" key="1">
    <citation type="submission" date="2018-10" db="EMBL/GenBank/DDBJ databases">
        <title>Genome assembly for a Yunnan-Guizhou Plateau 3E fish, Anabarilius grahami (Regan), and its evolutionary and genetic applications.</title>
        <authorList>
            <person name="Jiang W."/>
        </authorList>
    </citation>
    <scope>NUCLEOTIDE SEQUENCE [LARGE SCALE GENOMIC DNA]</scope>
    <source>
        <strain evidence="2">AG-KIZ</strain>
        <tissue evidence="2">Muscle</tissue>
    </source>
</reference>
<evidence type="ECO:0000256" key="1">
    <source>
        <dbReference type="SAM" id="MobiDB-lite"/>
    </source>
</evidence>
<name>A0A3N0YBF9_ANAGA</name>